<dbReference type="SMR" id="A0A8I6WPK0"/>
<dbReference type="KEGG" id="hvg:123403821"/>
<dbReference type="PROSITE" id="PS00940">
    <property type="entry name" value="GAMMA_THIONIN"/>
    <property type="match status" value="1"/>
</dbReference>
<dbReference type="Gramene" id="HORVU.MOREX.r2.1HG0001990.1">
    <property type="protein sequence ID" value="HORVU.MOREX.r2.1HG0001990.1"/>
    <property type="gene ID" value="HORVU.MOREX.r2.1HG0001990"/>
</dbReference>
<keyword evidence="6" id="KW-1185">Reference proteome</keyword>
<dbReference type="OrthoDB" id="1480833at2759"/>
<dbReference type="PANTHER" id="PTHR33147:SF31">
    <property type="entry name" value="KNOTTIN SCORPION TOXIN-LIKE DOMAIN-CONTAINING PROTEIN"/>
    <property type="match status" value="1"/>
</dbReference>
<dbReference type="Pfam" id="PF00304">
    <property type="entry name" value="Gamma-thionin"/>
    <property type="match status" value="1"/>
</dbReference>
<sequence>MALLSPRRMAATPAALLLLLLLLVAATEMGKTAEARTCESQSHKFKGACFSDTNCASVCRTEDFPRGHCSTHYAARKCYCERDC</sequence>
<dbReference type="PRINTS" id="PR00288">
    <property type="entry name" value="PUROTHIONIN"/>
</dbReference>
<dbReference type="PANTHER" id="PTHR33147">
    <property type="entry name" value="DEFENSIN-LIKE PROTEIN 1"/>
    <property type="match status" value="1"/>
</dbReference>
<dbReference type="Gramene" id="HORVU.MOREX.r3.1HG0002530.1">
    <property type="protein sequence ID" value="HORVU.MOREX.r3.1HG0002530.1"/>
    <property type="gene ID" value="HORVU.MOREX.r3.1HG0002530"/>
</dbReference>
<keyword evidence="1 3" id="KW-0732">Signal</keyword>
<evidence type="ECO:0000313" key="6">
    <source>
        <dbReference type="Proteomes" id="UP000011116"/>
    </source>
</evidence>
<reference evidence="6" key="1">
    <citation type="journal article" date="2012" name="Nature">
        <title>A physical, genetic and functional sequence assembly of the barley genome.</title>
        <authorList>
            <consortium name="The International Barley Genome Sequencing Consortium"/>
            <person name="Mayer K.F."/>
            <person name="Waugh R."/>
            <person name="Brown J.W."/>
            <person name="Schulman A."/>
            <person name="Langridge P."/>
            <person name="Platzer M."/>
            <person name="Fincher G.B."/>
            <person name="Muehlbauer G.J."/>
            <person name="Sato K."/>
            <person name="Close T.J."/>
            <person name="Wise R.P."/>
            <person name="Stein N."/>
        </authorList>
    </citation>
    <scope>NUCLEOTIDE SEQUENCE [LARGE SCALE GENOMIC DNA]</scope>
    <source>
        <strain evidence="6">cv. Morex</strain>
    </source>
</reference>
<dbReference type="CDD" id="cd00107">
    <property type="entry name" value="Knot1"/>
    <property type="match status" value="1"/>
</dbReference>
<evidence type="ECO:0000256" key="3">
    <source>
        <dbReference type="SAM" id="SignalP"/>
    </source>
</evidence>
<dbReference type="RefSeq" id="XP_044953676.1">
    <property type="nucleotide sequence ID" value="XM_045097741.1"/>
</dbReference>
<evidence type="ECO:0000256" key="1">
    <source>
        <dbReference type="ARBA" id="ARBA00022729"/>
    </source>
</evidence>
<gene>
    <name evidence="5" type="primary">LOC123403821</name>
</gene>
<organism evidence="5 6">
    <name type="scientific">Hordeum vulgare subsp. vulgare</name>
    <name type="common">Domesticated barley</name>
    <dbReference type="NCBI Taxonomy" id="112509"/>
    <lineage>
        <taxon>Eukaryota</taxon>
        <taxon>Viridiplantae</taxon>
        <taxon>Streptophyta</taxon>
        <taxon>Embryophyta</taxon>
        <taxon>Tracheophyta</taxon>
        <taxon>Spermatophyta</taxon>
        <taxon>Magnoliopsida</taxon>
        <taxon>Liliopsida</taxon>
        <taxon>Poales</taxon>
        <taxon>Poaceae</taxon>
        <taxon>BOP clade</taxon>
        <taxon>Pooideae</taxon>
        <taxon>Triticodae</taxon>
        <taxon>Triticeae</taxon>
        <taxon>Hordeinae</taxon>
        <taxon>Hordeum</taxon>
    </lineage>
</organism>
<evidence type="ECO:0000259" key="4">
    <source>
        <dbReference type="SMART" id="SM00505"/>
    </source>
</evidence>
<reference evidence="5" key="3">
    <citation type="submission" date="2022-01" db="UniProtKB">
        <authorList>
            <consortium name="EnsemblPlants"/>
        </authorList>
    </citation>
    <scope>IDENTIFICATION</scope>
    <source>
        <strain evidence="5">subsp. vulgare</strain>
    </source>
</reference>
<dbReference type="OMA" id="CHSERFS"/>
<feature type="domain" description="Knottins-like" evidence="4">
    <location>
        <begin position="37"/>
        <end position="84"/>
    </location>
</feature>
<dbReference type="GeneID" id="123403821"/>
<name>A0A8I6WPK0_HORVV</name>
<reference evidence="5" key="2">
    <citation type="submission" date="2020-10" db="EMBL/GenBank/DDBJ databases">
        <authorList>
            <person name="Scholz U."/>
            <person name="Mascher M."/>
            <person name="Fiebig A."/>
        </authorList>
    </citation>
    <scope>NUCLEOTIDE SEQUENCE [LARGE SCALE GENOMIC DNA]</scope>
    <source>
        <strain evidence="5">cv. Morex</strain>
    </source>
</reference>
<accession>A0A8I6WPK0</accession>
<dbReference type="Proteomes" id="UP000011116">
    <property type="component" value="Chromosome 1H"/>
</dbReference>
<evidence type="ECO:0000256" key="2">
    <source>
        <dbReference type="ARBA" id="ARBA00023157"/>
    </source>
</evidence>
<proteinExistence type="predicted"/>
<keyword evidence="2" id="KW-1015">Disulfide bond</keyword>
<dbReference type="InterPro" id="IPR003614">
    <property type="entry name" value="Knottins"/>
</dbReference>
<dbReference type="SMART" id="SM00505">
    <property type="entry name" value="Knot1"/>
    <property type="match status" value="1"/>
</dbReference>
<dbReference type="AlphaFoldDB" id="A0A8I6WPK0"/>
<dbReference type="Gene3D" id="3.30.30.10">
    <property type="entry name" value="Knottin, scorpion toxin-like"/>
    <property type="match status" value="1"/>
</dbReference>
<dbReference type="InterPro" id="IPR036574">
    <property type="entry name" value="Scorpion_toxin-like_sf"/>
</dbReference>
<feature type="chain" id="PRO_5035215850" description="Knottins-like domain-containing protein" evidence="3">
    <location>
        <begin position="27"/>
        <end position="84"/>
    </location>
</feature>
<dbReference type="GO" id="GO:0006952">
    <property type="term" value="P:defense response"/>
    <property type="evidence" value="ECO:0007669"/>
    <property type="project" value="InterPro"/>
</dbReference>
<dbReference type="InterPro" id="IPR008176">
    <property type="entry name" value="Defensin_plant"/>
</dbReference>
<protein>
    <recommendedName>
        <fullName evidence="4">Knottins-like domain-containing protein</fullName>
    </recommendedName>
</protein>
<dbReference type="SUPFAM" id="SSF57095">
    <property type="entry name" value="Scorpion toxin-like"/>
    <property type="match status" value="1"/>
</dbReference>
<feature type="signal peptide" evidence="3">
    <location>
        <begin position="1"/>
        <end position="26"/>
    </location>
</feature>
<evidence type="ECO:0000313" key="5">
    <source>
        <dbReference type="EnsemblPlants" id="HORVU.MOREX.r3.1HG0002530.1"/>
    </source>
</evidence>
<dbReference type="EnsemblPlants" id="HORVU.MOREX.r3.1HG0002530.1">
    <property type="protein sequence ID" value="HORVU.MOREX.r3.1HG0002530.1"/>
    <property type="gene ID" value="HORVU.MOREX.r3.1HG0002530"/>
</dbReference>